<organism evidence="4 5">
    <name type="scientific">Treponema rectale</name>
    <dbReference type="NCBI Taxonomy" id="744512"/>
    <lineage>
        <taxon>Bacteria</taxon>
        <taxon>Pseudomonadati</taxon>
        <taxon>Spirochaetota</taxon>
        <taxon>Spirochaetia</taxon>
        <taxon>Spirochaetales</taxon>
        <taxon>Treponemataceae</taxon>
        <taxon>Treponema</taxon>
    </lineage>
</organism>
<evidence type="ECO:0000313" key="5">
    <source>
        <dbReference type="Proteomes" id="UP000593591"/>
    </source>
</evidence>
<dbReference type="HAMAP" id="MF_00003">
    <property type="entry name" value="RbfA"/>
    <property type="match status" value="1"/>
</dbReference>
<comment type="subcellular location">
    <subcellularLocation>
        <location evidence="2">Cytoplasm</location>
    </subcellularLocation>
</comment>
<dbReference type="Proteomes" id="UP000593591">
    <property type="component" value="Chromosome"/>
</dbReference>
<name>A0A7M1XHY4_9SPIR</name>
<keyword evidence="2" id="KW-0963">Cytoplasm</keyword>
<dbReference type="PROSITE" id="PS01319">
    <property type="entry name" value="RBFA"/>
    <property type="match status" value="1"/>
</dbReference>
<feature type="compositionally biased region" description="Basic residues" evidence="3">
    <location>
        <begin position="143"/>
        <end position="166"/>
    </location>
</feature>
<dbReference type="Pfam" id="PF02033">
    <property type="entry name" value="RBFA"/>
    <property type="match status" value="1"/>
</dbReference>
<gene>
    <name evidence="2 4" type="primary">rbfA</name>
    <name evidence="4" type="ORF">DYE49_00915</name>
</gene>
<dbReference type="GO" id="GO:0030490">
    <property type="term" value="P:maturation of SSU-rRNA"/>
    <property type="evidence" value="ECO:0007669"/>
    <property type="project" value="UniProtKB-UniRule"/>
</dbReference>
<feature type="region of interest" description="Disordered" evidence="3">
    <location>
        <begin position="128"/>
        <end position="166"/>
    </location>
</feature>
<evidence type="ECO:0000256" key="3">
    <source>
        <dbReference type="SAM" id="MobiDB-lite"/>
    </source>
</evidence>
<accession>A0A7M1XHY4</accession>
<dbReference type="SUPFAM" id="SSF89919">
    <property type="entry name" value="Ribosome-binding factor A, RbfA"/>
    <property type="match status" value="1"/>
</dbReference>
<proteinExistence type="inferred from homology"/>
<evidence type="ECO:0000256" key="1">
    <source>
        <dbReference type="ARBA" id="ARBA00022517"/>
    </source>
</evidence>
<dbReference type="Gene3D" id="3.30.300.20">
    <property type="match status" value="1"/>
</dbReference>
<sequence length="166" mass="18935">MADKLGRVTGIIQKDLSKIIIYELKNSLTDFASITEVKVTSDYSYATIYVSHIDPDKIDEVVSYLTNRKGQIRSMLARELAIYKTPELIFKADKLYDQAHEMDVMINDAIHRKPVTLKDVYGKNYKTPEEKEKARLAREAKKASVKKATAKKTTKSTTSRKKTKSE</sequence>
<dbReference type="PANTHER" id="PTHR33515">
    <property type="entry name" value="RIBOSOME-BINDING FACTOR A, CHLOROPLASTIC-RELATED"/>
    <property type="match status" value="1"/>
</dbReference>
<reference evidence="4 5" key="1">
    <citation type="submission" date="2018-08" db="EMBL/GenBank/DDBJ databases">
        <title>The first complete genome of Treponema rectale (CHPAT), a commensal spirochete of the bovine rectum.</title>
        <authorList>
            <person name="Staton G.J."/>
            <person name="Clegg S.R."/>
            <person name="Carter S.D."/>
            <person name="Radford A.D."/>
            <person name="Darby A."/>
            <person name="Hall N."/>
            <person name="Birtles R.J."/>
            <person name="Evans N.J."/>
        </authorList>
    </citation>
    <scope>NUCLEOTIDE SEQUENCE [LARGE SCALE GENOMIC DNA]</scope>
    <source>
        <strain evidence="4 5">CHPA</strain>
    </source>
</reference>
<dbReference type="EMBL" id="CP031517">
    <property type="protein sequence ID" value="QOS39089.1"/>
    <property type="molecule type" value="Genomic_DNA"/>
</dbReference>
<feature type="compositionally biased region" description="Basic and acidic residues" evidence="3">
    <location>
        <begin position="128"/>
        <end position="142"/>
    </location>
</feature>
<dbReference type="AlphaFoldDB" id="A0A7M1XHY4"/>
<dbReference type="InterPro" id="IPR000238">
    <property type="entry name" value="RbfA"/>
</dbReference>
<dbReference type="InterPro" id="IPR020053">
    <property type="entry name" value="Ribosome-bd_factorA_CS"/>
</dbReference>
<dbReference type="PANTHER" id="PTHR33515:SF1">
    <property type="entry name" value="RIBOSOME-BINDING FACTOR A, CHLOROPLASTIC-RELATED"/>
    <property type="match status" value="1"/>
</dbReference>
<comment type="function">
    <text evidence="2">One of several proteins that assist in the late maturation steps of the functional core of the 30S ribosomal subunit. Associates with free 30S ribosomal subunits (but not with 30S subunits that are part of 70S ribosomes or polysomes). Required for efficient processing of 16S rRNA. May interact with the 5'-terminal helix region of 16S rRNA.</text>
</comment>
<protein>
    <recommendedName>
        <fullName evidence="2">Ribosome-binding factor A</fullName>
    </recommendedName>
</protein>
<dbReference type="GO" id="GO:0005829">
    <property type="term" value="C:cytosol"/>
    <property type="evidence" value="ECO:0007669"/>
    <property type="project" value="TreeGrafter"/>
</dbReference>
<keyword evidence="1 2" id="KW-0690">Ribosome biogenesis</keyword>
<dbReference type="KEGG" id="trc:DYE49_00915"/>
<evidence type="ECO:0000313" key="4">
    <source>
        <dbReference type="EMBL" id="QOS39089.1"/>
    </source>
</evidence>
<dbReference type="InterPro" id="IPR015946">
    <property type="entry name" value="KH_dom-like_a/b"/>
</dbReference>
<evidence type="ECO:0000256" key="2">
    <source>
        <dbReference type="HAMAP-Rule" id="MF_00003"/>
    </source>
</evidence>
<dbReference type="GO" id="GO:0043024">
    <property type="term" value="F:ribosomal small subunit binding"/>
    <property type="evidence" value="ECO:0007669"/>
    <property type="project" value="TreeGrafter"/>
</dbReference>
<dbReference type="NCBIfam" id="TIGR00082">
    <property type="entry name" value="rbfA"/>
    <property type="match status" value="1"/>
</dbReference>
<comment type="subunit">
    <text evidence="2">Monomer. Binds 30S ribosomal subunits, but not 50S ribosomal subunits or 70S ribosomes.</text>
</comment>
<dbReference type="InterPro" id="IPR023799">
    <property type="entry name" value="RbfA_dom_sf"/>
</dbReference>
<comment type="similarity">
    <text evidence="2">Belongs to the RbfA family.</text>
</comment>